<feature type="domain" description="Orn/DAP/Arg decarboxylase 2 N-terminal" evidence="9">
    <location>
        <begin position="28"/>
        <end position="262"/>
    </location>
</feature>
<dbReference type="Gene3D" id="2.40.37.10">
    <property type="entry name" value="Lyase, Ornithine Decarboxylase, Chain A, domain 1"/>
    <property type="match status" value="1"/>
</dbReference>
<dbReference type="FunFam" id="3.20.20.10:FF:000008">
    <property type="entry name" value="Ornithine decarboxylase"/>
    <property type="match status" value="1"/>
</dbReference>
<dbReference type="GO" id="GO:0004586">
    <property type="term" value="F:ornithine decarboxylase activity"/>
    <property type="evidence" value="ECO:0007669"/>
    <property type="project" value="UniProtKB-EC"/>
</dbReference>
<comment type="cofactor">
    <cofactor evidence="1 8">
        <name>pyridoxal 5'-phosphate</name>
        <dbReference type="ChEBI" id="CHEBI:597326"/>
    </cofactor>
</comment>
<dbReference type="GO" id="GO:0005737">
    <property type="term" value="C:cytoplasm"/>
    <property type="evidence" value="ECO:0007669"/>
    <property type="project" value="TreeGrafter"/>
</dbReference>
<comment type="similarity">
    <text evidence="2">Belongs to the Orn/Lys/Arg decarboxylase class-II family.</text>
</comment>
<dbReference type="InterPro" id="IPR022644">
    <property type="entry name" value="De-COase2_N"/>
</dbReference>
<gene>
    <name evidence="10" type="ordered locus">B488_09190</name>
</gene>
<evidence type="ECO:0000313" key="10">
    <source>
        <dbReference type="EMBL" id="AGA64911.1"/>
    </source>
</evidence>
<evidence type="ECO:0000256" key="8">
    <source>
        <dbReference type="PIRSR" id="PIRSR600183-50"/>
    </source>
</evidence>
<dbReference type="InterPro" id="IPR022653">
    <property type="entry name" value="De-COase2_pyr-phos_BS"/>
</dbReference>
<evidence type="ECO:0000256" key="1">
    <source>
        <dbReference type="ARBA" id="ARBA00001933"/>
    </source>
</evidence>
<accession>L0EX10</accession>
<evidence type="ECO:0000256" key="3">
    <source>
        <dbReference type="ARBA" id="ARBA00022898"/>
    </source>
</evidence>
<sequence>MVITSRIFDFFKNKKLKTPYLVLDLEIVRQNFYNFRQAMPTSEVYYAIKANPHPRIIKLLVDIGSCFDCASVEEIEMALAVGAKADRLSYGNTIKKEIDIKKAYSLGVKLFAVDSFEEVKKISLVASDVRVFCRILYNGQGAEWPLSCKFGCVPEMAVKVLLYANLCGLEAYGVSFHVGSQMTRVDAWDSALVDVKYISEELSKKGIHLKMINLGGGFPIQYLNFVPSIDVYGKAIQSSIQKYFGNSFPFKTIIEPGRAIVANAGAIKSEVVLISRKSEDDPIRWVFLDIGKFGGLAETTDEAIRYKILTNRDTDEMSPCIIAGPTCDSADILYKKKFYPIPISLAIGDEVFIEGTGAYTSTYASVAFNGFEPLKSYVI</sequence>
<dbReference type="PRINTS" id="PR01179">
    <property type="entry name" value="ODADCRBXLASE"/>
</dbReference>
<dbReference type="InterPro" id="IPR009006">
    <property type="entry name" value="Ala_racemase/Decarboxylase_C"/>
</dbReference>
<comment type="catalytic activity">
    <reaction evidence="7">
        <text>L-ornithine + H(+) = putrescine + CO2</text>
        <dbReference type="Rhea" id="RHEA:22964"/>
        <dbReference type="ChEBI" id="CHEBI:15378"/>
        <dbReference type="ChEBI" id="CHEBI:16526"/>
        <dbReference type="ChEBI" id="CHEBI:46911"/>
        <dbReference type="ChEBI" id="CHEBI:326268"/>
        <dbReference type="EC" id="4.1.1.17"/>
    </reaction>
</comment>
<dbReference type="eggNOG" id="COG0019">
    <property type="taxonomic scope" value="Bacteria"/>
</dbReference>
<dbReference type="SUPFAM" id="SSF50621">
    <property type="entry name" value="Alanine racemase C-terminal domain-like"/>
    <property type="match status" value="1"/>
</dbReference>
<feature type="modified residue" description="N6-(pyridoxal phosphate)lysine" evidence="8">
    <location>
        <position position="49"/>
    </location>
</feature>
<feature type="active site" description="Proton donor" evidence="8">
    <location>
        <position position="327"/>
    </location>
</feature>
<dbReference type="InterPro" id="IPR029066">
    <property type="entry name" value="PLP-binding_barrel"/>
</dbReference>
<dbReference type="KEGG" id="lcc:B488_09190"/>
<dbReference type="GO" id="GO:0033387">
    <property type="term" value="P:putrescine biosynthetic process from arginine, via ornithine"/>
    <property type="evidence" value="ECO:0007669"/>
    <property type="project" value="TreeGrafter"/>
</dbReference>
<name>L0EX10_LIBCB</name>
<dbReference type="PANTHER" id="PTHR11482:SF6">
    <property type="entry name" value="ORNITHINE DECARBOXYLASE 1-RELATED"/>
    <property type="match status" value="1"/>
</dbReference>
<evidence type="ECO:0000256" key="5">
    <source>
        <dbReference type="ARBA" id="ARBA00034115"/>
    </source>
</evidence>
<dbReference type="SUPFAM" id="SSF51419">
    <property type="entry name" value="PLP-binding barrel"/>
    <property type="match status" value="1"/>
</dbReference>
<dbReference type="Proteomes" id="UP000010799">
    <property type="component" value="Chromosome"/>
</dbReference>
<evidence type="ECO:0000256" key="4">
    <source>
        <dbReference type="ARBA" id="ARBA00023239"/>
    </source>
</evidence>
<dbReference type="PRINTS" id="PR01182">
    <property type="entry name" value="ORNDCRBXLASE"/>
</dbReference>
<protein>
    <recommendedName>
        <fullName evidence="6">ornithine decarboxylase</fullName>
        <ecNumber evidence="6">4.1.1.17</ecNumber>
    </recommendedName>
</protein>
<dbReference type="EC" id="4.1.1.17" evidence="6"/>
<dbReference type="Pfam" id="PF02784">
    <property type="entry name" value="Orn_Arg_deC_N"/>
    <property type="match status" value="1"/>
</dbReference>
<dbReference type="CDD" id="cd00622">
    <property type="entry name" value="PLPDE_III_ODC"/>
    <property type="match status" value="1"/>
</dbReference>
<evidence type="ECO:0000256" key="6">
    <source>
        <dbReference type="ARBA" id="ARBA00034138"/>
    </source>
</evidence>
<dbReference type="HOGENOM" id="CLU_026444_1_3_5"/>
<dbReference type="Gene3D" id="3.20.20.10">
    <property type="entry name" value="Alanine racemase"/>
    <property type="match status" value="1"/>
</dbReference>
<dbReference type="PANTHER" id="PTHR11482">
    <property type="entry name" value="ARGININE/DIAMINOPIMELATE/ORNITHINE DECARBOXYLASE"/>
    <property type="match status" value="1"/>
</dbReference>
<evidence type="ECO:0000259" key="9">
    <source>
        <dbReference type="Pfam" id="PF02784"/>
    </source>
</evidence>
<dbReference type="STRING" id="1215343.B488_09190"/>
<comment type="pathway">
    <text evidence="5">Amine and polyamine biosynthesis; putrescine biosynthesis via L-ornithine pathway; putrescine from L-ornithine: step 1/1.</text>
</comment>
<keyword evidence="4 10" id="KW-0456">Lyase</keyword>
<dbReference type="PROSITE" id="PS00878">
    <property type="entry name" value="ODR_DC_2_1"/>
    <property type="match status" value="1"/>
</dbReference>
<evidence type="ECO:0000256" key="2">
    <source>
        <dbReference type="ARBA" id="ARBA00008872"/>
    </source>
</evidence>
<dbReference type="AlphaFoldDB" id="L0EX10"/>
<organism evidence="10 11">
    <name type="scientific">Liberibacter crescens (strain BT-1)</name>
    <dbReference type="NCBI Taxonomy" id="1215343"/>
    <lineage>
        <taxon>Bacteria</taxon>
        <taxon>Pseudomonadati</taxon>
        <taxon>Pseudomonadota</taxon>
        <taxon>Alphaproteobacteria</taxon>
        <taxon>Hyphomicrobiales</taxon>
        <taxon>Rhizobiaceae</taxon>
        <taxon>Liberibacter</taxon>
    </lineage>
</organism>
<dbReference type="FunFam" id="2.40.37.10:FF:000004">
    <property type="entry name" value="Ornithine decarboxylase"/>
    <property type="match status" value="1"/>
</dbReference>
<dbReference type="PATRIC" id="fig|1215343.11.peg.946"/>
<evidence type="ECO:0000256" key="7">
    <source>
        <dbReference type="ARBA" id="ARBA00049127"/>
    </source>
</evidence>
<evidence type="ECO:0000313" key="11">
    <source>
        <dbReference type="Proteomes" id="UP000010799"/>
    </source>
</evidence>
<dbReference type="InterPro" id="IPR002433">
    <property type="entry name" value="Orn_de-COase"/>
</dbReference>
<keyword evidence="11" id="KW-1185">Reference proteome</keyword>
<dbReference type="EMBL" id="CP003789">
    <property type="protein sequence ID" value="AGA64911.1"/>
    <property type="molecule type" value="Genomic_DNA"/>
</dbReference>
<reference evidence="10 11" key="1">
    <citation type="journal article" date="2012" name="Stand. Genomic Sci.">
        <title>Complete genome sequence of Liberibacter crescens BT-1.</title>
        <authorList>
            <person name="Leonard M.T."/>
            <person name="Fagen J.R."/>
            <person name="Davis-Richardson A.G."/>
            <person name="Davis M.J."/>
            <person name="Triplett E.W."/>
        </authorList>
    </citation>
    <scope>NUCLEOTIDE SEQUENCE [LARGE SCALE GENOMIC DNA]</scope>
    <source>
        <strain evidence="10 11">BT-1</strain>
    </source>
</reference>
<dbReference type="InterPro" id="IPR000183">
    <property type="entry name" value="Orn/DAP/Arg_de-COase"/>
</dbReference>
<proteinExistence type="inferred from homology"/>
<keyword evidence="3 8" id="KW-0663">Pyridoxal phosphate</keyword>